<evidence type="ECO:0000259" key="10">
    <source>
        <dbReference type="PROSITE" id="PS50056"/>
    </source>
</evidence>
<dbReference type="GO" id="GO:0005634">
    <property type="term" value="C:nucleus"/>
    <property type="evidence" value="ECO:0007669"/>
    <property type="project" value="TreeGrafter"/>
</dbReference>
<keyword evidence="6" id="KW-0904">Protein phosphatase</keyword>
<feature type="compositionally biased region" description="Basic and acidic residues" evidence="8">
    <location>
        <begin position="475"/>
        <end position="493"/>
    </location>
</feature>
<dbReference type="AlphaFoldDB" id="A0A226DE30"/>
<dbReference type="Gene3D" id="3.90.190.10">
    <property type="entry name" value="Protein tyrosine phosphatase superfamily"/>
    <property type="match status" value="1"/>
</dbReference>
<name>A0A226DE30_FOLCA</name>
<keyword evidence="11" id="KW-0675">Receptor</keyword>
<dbReference type="PRINTS" id="PR00700">
    <property type="entry name" value="PRTYPHPHTASE"/>
</dbReference>
<evidence type="ECO:0000256" key="7">
    <source>
        <dbReference type="ARBA" id="ARBA00023136"/>
    </source>
</evidence>
<dbReference type="PANTHER" id="PTHR46047">
    <property type="entry name" value="TYROSINE-PROTEIN PHOSPHATASE NON-RECEPTOR TYPE 61F"/>
    <property type="match status" value="1"/>
</dbReference>
<dbReference type="GO" id="GO:0005737">
    <property type="term" value="C:cytoplasm"/>
    <property type="evidence" value="ECO:0007669"/>
    <property type="project" value="TreeGrafter"/>
</dbReference>
<dbReference type="InterPro" id="IPR051985">
    <property type="entry name" value="NR_tyrosine_phosphatase"/>
</dbReference>
<dbReference type="SUPFAM" id="SSF52799">
    <property type="entry name" value="(Phosphotyrosine protein) phosphatases II"/>
    <property type="match status" value="1"/>
</dbReference>
<keyword evidence="4" id="KW-0597">Phosphoprotein</keyword>
<dbReference type="GO" id="GO:0012505">
    <property type="term" value="C:endomembrane system"/>
    <property type="evidence" value="ECO:0007669"/>
    <property type="project" value="UniProtKB-SubCell"/>
</dbReference>
<dbReference type="STRING" id="158441.A0A226DE30"/>
<accession>A0A226DE30</accession>
<evidence type="ECO:0000313" key="11">
    <source>
        <dbReference type="EMBL" id="OXA43832.1"/>
    </source>
</evidence>
<dbReference type="GO" id="GO:0004726">
    <property type="term" value="F:non-membrane spanning protein tyrosine phosphatase activity"/>
    <property type="evidence" value="ECO:0007669"/>
    <property type="project" value="TreeGrafter"/>
</dbReference>
<dbReference type="GO" id="GO:0019901">
    <property type="term" value="F:protein kinase binding"/>
    <property type="evidence" value="ECO:0007669"/>
    <property type="project" value="TreeGrafter"/>
</dbReference>
<protein>
    <recommendedName>
        <fullName evidence="3">protein-tyrosine-phosphatase</fullName>
        <ecNumber evidence="3">3.1.3.48</ecNumber>
    </recommendedName>
</protein>
<feature type="region of interest" description="Disordered" evidence="8">
    <location>
        <begin position="475"/>
        <end position="516"/>
    </location>
</feature>
<evidence type="ECO:0000256" key="5">
    <source>
        <dbReference type="ARBA" id="ARBA00022801"/>
    </source>
</evidence>
<dbReference type="PROSITE" id="PS50056">
    <property type="entry name" value="TYR_PHOSPHATASE_2"/>
    <property type="match status" value="1"/>
</dbReference>
<dbReference type="InterPro" id="IPR029021">
    <property type="entry name" value="Prot-tyrosine_phosphatase-like"/>
</dbReference>
<dbReference type="InterPro" id="IPR000387">
    <property type="entry name" value="Tyr_Pase_dom"/>
</dbReference>
<dbReference type="EMBL" id="LNIX01000021">
    <property type="protein sequence ID" value="OXA43832.1"/>
    <property type="molecule type" value="Genomic_DNA"/>
</dbReference>
<dbReference type="OMA" id="SCLLMME"/>
<evidence type="ECO:0000256" key="3">
    <source>
        <dbReference type="ARBA" id="ARBA00013064"/>
    </source>
</evidence>
<gene>
    <name evidence="11" type="ORF">Fcan01_21438</name>
</gene>
<feature type="domain" description="Tyrosine specific protein phosphatases" evidence="10">
    <location>
        <begin position="200"/>
        <end position="276"/>
    </location>
</feature>
<dbReference type="InterPro" id="IPR003595">
    <property type="entry name" value="Tyr_Pase_cat"/>
</dbReference>
<dbReference type="GO" id="GO:0070373">
    <property type="term" value="P:negative regulation of ERK1 and ERK2 cascade"/>
    <property type="evidence" value="ECO:0007669"/>
    <property type="project" value="TreeGrafter"/>
</dbReference>
<evidence type="ECO:0000256" key="8">
    <source>
        <dbReference type="SAM" id="MobiDB-lite"/>
    </source>
</evidence>
<evidence type="ECO:0000313" key="12">
    <source>
        <dbReference type="Proteomes" id="UP000198287"/>
    </source>
</evidence>
<dbReference type="OrthoDB" id="9450131at2759"/>
<feature type="compositionally biased region" description="Acidic residues" evidence="8">
    <location>
        <begin position="354"/>
        <end position="374"/>
    </location>
</feature>
<feature type="region of interest" description="Disordered" evidence="8">
    <location>
        <begin position="341"/>
        <end position="412"/>
    </location>
</feature>
<dbReference type="Pfam" id="PF00102">
    <property type="entry name" value="Y_phosphatase"/>
    <property type="match status" value="1"/>
</dbReference>
<organism evidence="11 12">
    <name type="scientific">Folsomia candida</name>
    <name type="common">Springtail</name>
    <dbReference type="NCBI Taxonomy" id="158441"/>
    <lineage>
        <taxon>Eukaryota</taxon>
        <taxon>Metazoa</taxon>
        <taxon>Ecdysozoa</taxon>
        <taxon>Arthropoda</taxon>
        <taxon>Hexapoda</taxon>
        <taxon>Collembola</taxon>
        <taxon>Entomobryomorpha</taxon>
        <taxon>Isotomoidea</taxon>
        <taxon>Isotomidae</taxon>
        <taxon>Proisotominae</taxon>
        <taxon>Folsomia</taxon>
    </lineage>
</organism>
<dbReference type="GO" id="GO:0046426">
    <property type="term" value="P:negative regulation of receptor signaling pathway via JAK-STAT"/>
    <property type="evidence" value="ECO:0007669"/>
    <property type="project" value="TreeGrafter"/>
</dbReference>
<dbReference type="CDD" id="cd14545">
    <property type="entry name" value="PTPc-N1_2"/>
    <property type="match status" value="1"/>
</dbReference>
<evidence type="ECO:0000259" key="9">
    <source>
        <dbReference type="PROSITE" id="PS50055"/>
    </source>
</evidence>
<dbReference type="Proteomes" id="UP000198287">
    <property type="component" value="Unassembled WGS sequence"/>
</dbReference>
<dbReference type="GO" id="GO:0048666">
    <property type="term" value="P:neuron development"/>
    <property type="evidence" value="ECO:0007669"/>
    <property type="project" value="UniProtKB-ARBA"/>
</dbReference>
<evidence type="ECO:0000256" key="1">
    <source>
        <dbReference type="ARBA" id="ARBA00004308"/>
    </source>
</evidence>
<evidence type="ECO:0000256" key="2">
    <source>
        <dbReference type="ARBA" id="ARBA00009701"/>
    </source>
</evidence>
<dbReference type="InterPro" id="IPR016130">
    <property type="entry name" value="Tyr_Pase_AS"/>
</dbReference>
<dbReference type="SMART" id="SM00404">
    <property type="entry name" value="PTPc_motif"/>
    <property type="match status" value="1"/>
</dbReference>
<dbReference type="PANTHER" id="PTHR46047:SF3">
    <property type="entry name" value="TYROSINE-PROTEIN PHOSPHATASE NON-RECEPTOR TYPE 61F"/>
    <property type="match status" value="1"/>
</dbReference>
<keyword evidence="12" id="KW-1185">Reference proteome</keyword>
<dbReference type="EC" id="3.1.3.48" evidence="3"/>
<feature type="compositionally biased region" description="Polar residues" evidence="8">
    <location>
        <begin position="500"/>
        <end position="513"/>
    </location>
</feature>
<sequence length="607" mass="68672">MEEYQEQIRQELSEIESKEGWNSRYQKIRMESIYNEYSCTEAKAPCNKLLNRYRDVSPFDHSRVILNKGPCSYINASVVKVNESGRTYILTQGPLPQTAGHFWLMVWEQRSKAVLMLNKVIEKNQIKCHQYWPVGSKNGGHDDMEFDDVGIKLVLRKEEELRHFIVRTFSLEDMSTGNSREVLQFHYTTWPDFGVPSTPRAFLHFLQVVRDSGALNSNVGPPIVHCSAGIGRSGTFCLVDSCLLMMEEGKPVNINEILLEMRRYRMGLIQTADQLRFSYLAIIEGITQLAEGKKRFLADEENGDLIELDDKPLPPRRIDSLPQNPVAEELFRRLIEDRQFVNERPLPETPSSDDVSDSSDDSSSDELEDEEDEIVGGGDGDVAETTKNIPTNGSALNHNNHHHLHSSSSDANNGSSKYILYSITLVQVFSTECHEVVSNSVSLFRTNGVEGASEENVARRRLKNEALREKIREIKAHQKESEAMKGIHRSPEAKRRKSEPSTTRSDDPANSMNRCDDVRHGDPTLRSWEVCQAAHYLICHLSATARPVPYLGTQFADERPKLIFQVVEVTRSTVRQGVGHTFLPTLKEGELTLSDDAAVVVVVVEEE</sequence>
<evidence type="ECO:0000256" key="6">
    <source>
        <dbReference type="ARBA" id="ARBA00022912"/>
    </source>
</evidence>
<dbReference type="PROSITE" id="PS00383">
    <property type="entry name" value="TYR_PHOSPHATASE_1"/>
    <property type="match status" value="1"/>
</dbReference>
<comment type="caution">
    <text evidence="11">The sequence shown here is derived from an EMBL/GenBank/DDBJ whole genome shotgun (WGS) entry which is preliminary data.</text>
</comment>
<dbReference type="SMART" id="SM00194">
    <property type="entry name" value="PTPc"/>
    <property type="match status" value="1"/>
</dbReference>
<feature type="domain" description="Tyrosine-protein phosphatase" evidence="9">
    <location>
        <begin position="21"/>
        <end position="285"/>
    </location>
</feature>
<reference evidence="11 12" key="1">
    <citation type="submission" date="2015-12" db="EMBL/GenBank/DDBJ databases">
        <title>The genome of Folsomia candida.</title>
        <authorList>
            <person name="Faddeeva A."/>
            <person name="Derks M.F."/>
            <person name="Anvar Y."/>
            <person name="Smit S."/>
            <person name="Van Straalen N."/>
            <person name="Roelofs D."/>
        </authorList>
    </citation>
    <scope>NUCLEOTIDE SEQUENCE [LARGE SCALE GENOMIC DNA]</scope>
    <source>
        <strain evidence="11 12">VU population</strain>
        <tissue evidence="11">Whole body</tissue>
    </source>
</reference>
<comment type="similarity">
    <text evidence="2">Belongs to the protein-tyrosine phosphatase family. Non-receptor class 1 subfamily.</text>
</comment>
<keyword evidence="7" id="KW-0472">Membrane</keyword>
<dbReference type="InterPro" id="IPR000242">
    <property type="entry name" value="PTP_cat"/>
</dbReference>
<evidence type="ECO:0000256" key="4">
    <source>
        <dbReference type="ARBA" id="ARBA00022553"/>
    </source>
</evidence>
<proteinExistence type="inferred from homology"/>
<keyword evidence="5" id="KW-0378">Hydrolase</keyword>
<dbReference type="PROSITE" id="PS50055">
    <property type="entry name" value="TYR_PHOSPHATASE_PTP"/>
    <property type="match status" value="1"/>
</dbReference>
<comment type="subcellular location">
    <subcellularLocation>
        <location evidence="1">Endomembrane system</location>
    </subcellularLocation>
</comment>